<protein>
    <submittedName>
        <fullName evidence="1">Sulfite reductase beta subunit-like hemoprotein</fullName>
    </submittedName>
</protein>
<proteinExistence type="predicted"/>
<dbReference type="AlphaFoldDB" id="A0A7W7HSR0"/>
<keyword evidence="2" id="KW-1185">Reference proteome</keyword>
<accession>A0A7W7HSR0</accession>
<gene>
    <name evidence="1" type="ORF">BJ971_000534</name>
</gene>
<dbReference type="EMBL" id="JACHNH010000001">
    <property type="protein sequence ID" value="MBB4759978.1"/>
    <property type="molecule type" value="Genomic_DNA"/>
</dbReference>
<organism evidence="1 2">
    <name type="scientific">Actinoplanes digitatis</name>
    <dbReference type="NCBI Taxonomy" id="1868"/>
    <lineage>
        <taxon>Bacteria</taxon>
        <taxon>Bacillati</taxon>
        <taxon>Actinomycetota</taxon>
        <taxon>Actinomycetes</taxon>
        <taxon>Micromonosporales</taxon>
        <taxon>Micromonosporaceae</taxon>
        <taxon>Actinoplanes</taxon>
    </lineage>
</organism>
<dbReference type="RefSeq" id="WP_184989445.1">
    <property type="nucleotide sequence ID" value="NZ_BOMK01000050.1"/>
</dbReference>
<evidence type="ECO:0000313" key="1">
    <source>
        <dbReference type="EMBL" id="MBB4759978.1"/>
    </source>
</evidence>
<reference evidence="1 2" key="1">
    <citation type="submission" date="2020-08" db="EMBL/GenBank/DDBJ databases">
        <title>Sequencing the genomes of 1000 actinobacteria strains.</title>
        <authorList>
            <person name="Klenk H.-P."/>
        </authorList>
    </citation>
    <scope>NUCLEOTIDE SEQUENCE [LARGE SCALE GENOMIC DNA]</scope>
    <source>
        <strain evidence="1 2">DSM 43149</strain>
    </source>
</reference>
<dbReference type="Proteomes" id="UP000578112">
    <property type="component" value="Unassembled WGS sequence"/>
</dbReference>
<sequence>MSRASLVNEDQLAGVDVAALLAGGMRGPGAAGGMVSGCAVPAAIQAGLAGVRPRSLSFLAELVRRGGARYAARLPEPLPTPEQSALVRPWLAVAAEADGADESFARWLEAVAAIIDARDTGR</sequence>
<name>A0A7W7HSR0_9ACTN</name>
<evidence type="ECO:0000313" key="2">
    <source>
        <dbReference type="Proteomes" id="UP000578112"/>
    </source>
</evidence>
<comment type="caution">
    <text evidence="1">The sequence shown here is derived from an EMBL/GenBank/DDBJ whole genome shotgun (WGS) entry which is preliminary data.</text>
</comment>